<evidence type="ECO:0000313" key="4">
    <source>
        <dbReference type="Proteomes" id="UP001140562"/>
    </source>
</evidence>
<gene>
    <name evidence="3" type="ORF">N0V87_005482</name>
</gene>
<dbReference type="EMBL" id="JAPEUV010000050">
    <property type="protein sequence ID" value="KAJ4336331.1"/>
    <property type="molecule type" value="Genomic_DNA"/>
</dbReference>
<dbReference type="Proteomes" id="UP001140562">
    <property type="component" value="Unassembled WGS sequence"/>
</dbReference>
<comment type="caution">
    <text evidence="3">The sequence shown here is derived from an EMBL/GenBank/DDBJ whole genome shotgun (WGS) entry which is preliminary data.</text>
</comment>
<feature type="coiled-coil region" evidence="1">
    <location>
        <begin position="706"/>
        <end position="733"/>
    </location>
</feature>
<feature type="region of interest" description="Disordered" evidence="2">
    <location>
        <begin position="1"/>
        <end position="48"/>
    </location>
</feature>
<feature type="compositionally biased region" description="Basic residues" evidence="2">
    <location>
        <begin position="7"/>
        <end position="20"/>
    </location>
</feature>
<feature type="coiled-coil region" evidence="1">
    <location>
        <begin position="315"/>
        <end position="385"/>
    </location>
</feature>
<protein>
    <submittedName>
        <fullName evidence="3">Uncharacterized protein</fullName>
    </submittedName>
</protein>
<evidence type="ECO:0000256" key="1">
    <source>
        <dbReference type="SAM" id="Coils"/>
    </source>
</evidence>
<feature type="compositionally biased region" description="Polar residues" evidence="2">
    <location>
        <begin position="959"/>
        <end position="969"/>
    </location>
</feature>
<evidence type="ECO:0000313" key="3">
    <source>
        <dbReference type="EMBL" id="KAJ4336331.1"/>
    </source>
</evidence>
<reference evidence="3" key="1">
    <citation type="submission" date="2022-10" db="EMBL/GenBank/DDBJ databases">
        <title>Tapping the CABI collections for fungal endophytes: first genome assemblies for Collariella, Neodidymelliopsis, Ascochyta clinopodiicola, Didymella pomorum, Didymosphaeria variabile, Neocosmospora piperis and Neocucurbitaria cava.</title>
        <authorList>
            <person name="Hill R."/>
        </authorList>
    </citation>
    <scope>NUCLEOTIDE SEQUENCE</scope>
    <source>
        <strain evidence="3">IMI 360193</strain>
    </source>
</reference>
<feature type="region of interest" description="Disordered" evidence="2">
    <location>
        <begin position="66"/>
        <end position="158"/>
    </location>
</feature>
<keyword evidence="4" id="KW-1185">Reference proteome</keyword>
<organism evidence="3 4">
    <name type="scientific">Didymella glomerata</name>
    <dbReference type="NCBI Taxonomy" id="749621"/>
    <lineage>
        <taxon>Eukaryota</taxon>
        <taxon>Fungi</taxon>
        <taxon>Dikarya</taxon>
        <taxon>Ascomycota</taxon>
        <taxon>Pezizomycotina</taxon>
        <taxon>Dothideomycetes</taxon>
        <taxon>Pleosporomycetidae</taxon>
        <taxon>Pleosporales</taxon>
        <taxon>Pleosporineae</taxon>
        <taxon>Didymellaceae</taxon>
        <taxon>Didymella</taxon>
    </lineage>
</organism>
<feature type="coiled-coil region" evidence="1">
    <location>
        <begin position="847"/>
        <end position="936"/>
    </location>
</feature>
<evidence type="ECO:0000256" key="2">
    <source>
        <dbReference type="SAM" id="MobiDB-lite"/>
    </source>
</evidence>
<feature type="region of interest" description="Disordered" evidence="2">
    <location>
        <begin position="959"/>
        <end position="1029"/>
    </location>
</feature>
<dbReference type="AlphaFoldDB" id="A0A9W8WYM2"/>
<keyword evidence="1" id="KW-0175">Coiled coil</keyword>
<name>A0A9W8WYM2_9PLEO</name>
<feature type="coiled-coil region" evidence="1">
    <location>
        <begin position="576"/>
        <end position="666"/>
    </location>
</feature>
<proteinExistence type="predicted"/>
<dbReference type="OrthoDB" id="3798058at2759"/>
<accession>A0A9W8WYM2</accession>
<sequence length="1155" mass="130179">MAEPSKGKHHYGASKLRHVQRPPDSNMVAPEIQLATAPESDYGGGDDVDISAEDLALMEKLSTKKHAGSLTAPSQARAAPAQTGPFTRPASAKTEKPRIFARQAFHQAPPKRNESAVKPPVHPDTAIPSVETSSKEDRHQGTGPTVRLNRPGIPTETPIVAQPSTQIVPIFKKKRSGTKGNKAKKRAVFAPLNPVPLHSGPSPSFSTTRDTGTLFADDTAVEAKVGAGRPQRPAGDLAVKSQSVPHDVRLMNSALNGGQQTRTKASALDAAVDALRTACLSDQHRLEDQIVMKEKAWESERSSFQTTIAEQLETIAEQRVKLGQCEKDLAELLRKLKSSQRYVSGLQRDHEEMKKSVVTFQEQNKKVLQAQIAEVLKEKEDLQAGLETMVDSCKNSQKSMSRTMYEIQLRYVTALSRENGLRVRLGERVAMYEEEKHRRIELEQQLLPSVQTMQRQLDEDSDTLIEKISGLQASMESQTAVNSRDSTAKACLLILQELQSLPLLTSKDAHKAEAMLRCLYEKTDAGFRLIARDPKNNSIPIEDIRECIREQMQGLQEKILRNDQVIADSQLAREAYQRLATDVDTEKQKNQQLEEQIVLLRHSEATLGSSITFLEQEKDELRIAVEVHQAEPRKSEQKIAELEAQLRTVNEDLRKSNAAAQGHERQILREKLNFCKYRADALVHLANLRKHTWQITDDGKAKTRECSSLKQDVAELRAQLDSAQTKTNQLTTKVSQYDGDMKIIKQEKNDAIEKEGRTRELFQSAKDLNHELQNENHKLSTAIEEARKDLVASKSAEQELASQCFELRKQVNALQDAKGASDRQLWQVQHDSQIRLQQADTDHTASLDDLKSSLKLSEDARKELHAKLRQMDTERKEQIEHHEQKLNAKFNKLVDQSQQEQEKLKVEHRQEMERCEQDAKARVADVTREAQRQLNEVITRNAERVAEMERRWKDAEISTSRTLVSNTQHSEPDGALSSQQSHSGRTRKKVDRETNSMTVIVSSSDRRLESAEGHIRATISDRHRDGSENQTGYFEREYENSFGSQVLLQNQEEQLSVLDPEAEIVSETQDFEHGQGAAAQFEIIESQVIGSDNADQEDLTDLSTIPSEDLSEMLMDPCQRDQPPFELQTVICSRVEECCPSPIFYSQYAEQRQSV</sequence>
<feature type="compositionally biased region" description="Basic and acidic residues" evidence="2">
    <location>
        <begin position="1004"/>
        <end position="1027"/>
    </location>
</feature>